<dbReference type="GO" id="GO:0003676">
    <property type="term" value="F:nucleic acid binding"/>
    <property type="evidence" value="ECO:0007669"/>
    <property type="project" value="InterPro"/>
</dbReference>
<dbReference type="PROSITE" id="PS50994">
    <property type="entry name" value="INTEGRASE"/>
    <property type="match status" value="1"/>
</dbReference>
<reference evidence="2 3" key="1">
    <citation type="submission" date="2018-10" db="EMBL/GenBank/DDBJ databases">
        <title>Genomic Encyclopedia of Archaeal and Bacterial Type Strains, Phase II (KMG-II): from individual species to whole genera.</title>
        <authorList>
            <person name="Goeker M."/>
        </authorList>
    </citation>
    <scope>NUCLEOTIDE SEQUENCE [LARGE SCALE GENOMIC DNA]</scope>
    <source>
        <strain evidence="2 3">DSM 18602</strain>
    </source>
</reference>
<keyword evidence="3" id="KW-1185">Reference proteome</keyword>
<dbReference type="RefSeq" id="WP_121197702.1">
    <property type="nucleotide sequence ID" value="NZ_RBKU01000001.1"/>
</dbReference>
<dbReference type="PANTHER" id="PTHR35004:SF6">
    <property type="entry name" value="TRANSPOSASE"/>
    <property type="match status" value="1"/>
</dbReference>
<dbReference type="InterPro" id="IPR001584">
    <property type="entry name" value="Integrase_cat-core"/>
</dbReference>
<dbReference type="SUPFAM" id="SSF53098">
    <property type="entry name" value="Ribonuclease H-like"/>
    <property type="match status" value="1"/>
</dbReference>
<dbReference type="InterPro" id="IPR036397">
    <property type="entry name" value="RNaseH_sf"/>
</dbReference>
<feature type="domain" description="Integrase catalytic" evidence="1">
    <location>
        <begin position="169"/>
        <end position="372"/>
    </location>
</feature>
<dbReference type="Pfam" id="PF09299">
    <property type="entry name" value="Mu-transpos_C"/>
    <property type="match status" value="1"/>
</dbReference>
<proteinExistence type="predicted"/>
<gene>
    <name evidence="2" type="ORF">BDD43_2240</name>
</gene>
<evidence type="ECO:0000313" key="2">
    <source>
        <dbReference type="EMBL" id="RKR82073.1"/>
    </source>
</evidence>
<dbReference type="OrthoDB" id="501284at2"/>
<accession>A0A495IZX0</accession>
<dbReference type="Proteomes" id="UP000268007">
    <property type="component" value="Unassembled WGS sequence"/>
</dbReference>
<evidence type="ECO:0000259" key="1">
    <source>
        <dbReference type="PROSITE" id="PS50994"/>
    </source>
</evidence>
<organism evidence="2 3">
    <name type="scientific">Mucilaginibacter gracilis</name>
    <dbReference type="NCBI Taxonomy" id="423350"/>
    <lineage>
        <taxon>Bacteria</taxon>
        <taxon>Pseudomonadati</taxon>
        <taxon>Bacteroidota</taxon>
        <taxon>Sphingobacteriia</taxon>
        <taxon>Sphingobacteriales</taxon>
        <taxon>Sphingobacteriaceae</taxon>
        <taxon>Mucilaginibacter</taxon>
    </lineage>
</organism>
<dbReference type="Gene3D" id="3.30.420.10">
    <property type="entry name" value="Ribonuclease H-like superfamily/Ribonuclease H"/>
    <property type="match status" value="1"/>
</dbReference>
<dbReference type="InterPro" id="IPR015378">
    <property type="entry name" value="Transposase-like_Mu_C"/>
</dbReference>
<dbReference type="EMBL" id="RBKU01000001">
    <property type="protein sequence ID" value="RKR82073.1"/>
    <property type="molecule type" value="Genomic_DNA"/>
</dbReference>
<sequence length="585" mass="67571">MEEAISTGSSNMLLDQLTEEEWKLALSRYYIIAPLVHNENGHTVASVARKNKVTRQTIYRWLERFVETQSVSSLLNQDKGRPDNRIAGDQEAIISKIIGERYLTKQKLSISRIKLEIALECRKAGIPTSNYATVWRRVHAISEEQKLASRRDPIIARNRYNPLEASFPNADHPLAAVQIDHTKLDILVVDEITRQPVGRPWITLAIDVYSRMVVGFYISLDPPGFLGTGLCLSNAILPKELWLSRLEVPGKWPCHGVMRSLYMDNAKEFRGKGLERACQEYGIEINFRPVTQPHYGGHIERLMGTVLTEIHALPGTTFSNIDDRKYYDAEAKACLTMTELESWAAEFIVGVYHQRMHKGIGTSPLARYNDGLLGDNEHIGAGVDHRRFDEYQLKLDFMPYEERTVQRHGVSIDGIMYYGDILRKWIHAYNNPHSLDRTKKKFAFKRDPRDISTVYFFDPDTEQYYELHYRNTGRPSMTIWEHREVMRSLKERGVSRIDENIIFDTYERLRSIETSAATTAAIAKRRRNQTRKHYATTGSIKNQFLHVVGSEPAEEKTEFKYDPNTVYLPFEDIEHDPFNQLKSRL</sequence>
<dbReference type="InterPro" id="IPR009057">
    <property type="entry name" value="Homeodomain-like_sf"/>
</dbReference>
<protein>
    <submittedName>
        <fullName evidence="2">Putative transposase</fullName>
    </submittedName>
</protein>
<dbReference type="Pfam" id="PF13551">
    <property type="entry name" value="HTH_29"/>
    <property type="match status" value="1"/>
</dbReference>
<dbReference type="SUPFAM" id="SSF46689">
    <property type="entry name" value="Homeodomain-like"/>
    <property type="match status" value="1"/>
</dbReference>
<dbReference type="InterPro" id="IPR012337">
    <property type="entry name" value="RNaseH-like_sf"/>
</dbReference>
<dbReference type="AlphaFoldDB" id="A0A495IZX0"/>
<comment type="caution">
    <text evidence="2">The sequence shown here is derived from an EMBL/GenBank/DDBJ whole genome shotgun (WGS) entry which is preliminary data.</text>
</comment>
<dbReference type="PANTHER" id="PTHR35004">
    <property type="entry name" value="TRANSPOSASE RV3428C-RELATED"/>
    <property type="match status" value="1"/>
</dbReference>
<dbReference type="GO" id="GO:0015074">
    <property type="term" value="P:DNA integration"/>
    <property type="evidence" value="ECO:0007669"/>
    <property type="project" value="InterPro"/>
</dbReference>
<evidence type="ECO:0000313" key="3">
    <source>
        <dbReference type="Proteomes" id="UP000268007"/>
    </source>
</evidence>
<name>A0A495IZX0_9SPHI</name>